<dbReference type="Gene3D" id="3.10.20.90">
    <property type="entry name" value="Phosphatidylinositol 3-kinase Catalytic Subunit, Chain A, domain 1"/>
    <property type="match status" value="1"/>
</dbReference>
<evidence type="ECO:0000256" key="1">
    <source>
        <dbReference type="SAM" id="MobiDB-lite"/>
    </source>
</evidence>
<proteinExistence type="predicted"/>
<organism evidence="3">
    <name type="scientific">Lotharella globosa</name>
    <dbReference type="NCBI Taxonomy" id="91324"/>
    <lineage>
        <taxon>Eukaryota</taxon>
        <taxon>Sar</taxon>
        <taxon>Rhizaria</taxon>
        <taxon>Cercozoa</taxon>
        <taxon>Chlorarachniophyceae</taxon>
        <taxon>Lotharella</taxon>
    </lineage>
</organism>
<reference evidence="3" key="1">
    <citation type="submission" date="2021-01" db="EMBL/GenBank/DDBJ databases">
        <authorList>
            <person name="Corre E."/>
            <person name="Pelletier E."/>
            <person name="Niang G."/>
            <person name="Scheremetjew M."/>
            <person name="Finn R."/>
            <person name="Kale V."/>
            <person name="Holt S."/>
            <person name="Cochrane G."/>
            <person name="Meng A."/>
            <person name="Brown T."/>
            <person name="Cohen L."/>
        </authorList>
    </citation>
    <scope>NUCLEOTIDE SEQUENCE</scope>
    <source>
        <strain evidence="3">CCCM811</strain>
    </source>
</reference>
<dbReference type="CDD" id="cd17039">
    <property type="entry name" value="Ubl_ubiquitin_like"/>
    <property type="match status" value="1"/>
</dbReference>
<dbReference type="PROSITE" id="PS50053">
    <property type="entry name" value="UBIQUITIN_2"/>
    <property type="match status" value="1"/>
</dbReference>
<evidence type="ECO:0000313" key="3">
    <source>
        <dbReference type="EMBL" id="CAE0664937.1"/>
    </source>
</evidence>
<feature type="region of interest" description="Disordered" evidence="1">
    <location>
        <begin position="1"/>
        <end position="23"/>
    </location>
</feature>
<feature type="domain" description="Ubiquitin-like" evidence="2">
    <location>
        <begin position="61"/>
        <end position="134"/>
    </location>
</feature>
<dbReference type="InterPro" id="IPR029071">
    <property type="entry name" value="Ubiquitin-like_domsf"/>
</dbReference>
<protein>
    <recommendedName>
        <fullName evidence="2">Ubiquitin-like domain-containing protein</fullName>
    </recommendedName>
</protein>
<dbReference type="SUPFAM" id="SSF54236">
    <property type="entry name" value="Ubiquitin-like"/>
    <property type="match status" value="1"/>
</dbReference>
<dbReference type="AlphaFoldDB" id="A0A7S4DR67"/>
<gene>
    <name evidence="3" type="ORF">LGLO00237_LOCUS16542</name>
</gene>
<accession>A0A7S4DR67</accession>
<dbReference type="EMBL" id="HBIV01023008">
    <property type="protein sequence ID" value="CAE0664937.1"/>
    <property type="molecule type" value="Transcribed_RNA"/>
</dbReference>
<dbReference type="InterPro" id="IPR000626">
    <property type="entry name" value="Ubiquitin-like_dom"/>
</dbReference>
<name>A0A7S4DR67_9EUKA</name>
<evidence type="ECO:0000259" key="2">
    <source>
        <dbReference type="PROSITE" id="PS50053"/>
    </source>
</evidence>
<sequence length="163" mass="18545">MQVLSPVLGGEGTSRKRRTTTQLPPMEKRLRINKEIAPMQAEAPEEAVATPEIVSVSPEEQKLTLRIRDAVHGTLYTALVDPEDTVLDLKRHLSRIYRLGRMDGLVLIRKGRLLRNGVSFASLGMSGNEVLVVLEHPHSRRLRYLREARALRRRHTVDRQISQ</sequence>